<dbReference type="EMBL" id="LWDP01000018">
    <property type="protein sequence ID" value="ORD94488.1"/>
    <property type="molecule type" value="Genomic_DNA"/>
</dbReference>
<keyword evidence="1" id="KW-1133">Transmembrane helix</keyword>
<reference evidence="3 4" key="1">
    <citation type="journal article" date="2017" name="Environ. Microbiol.">
        <title>Decay of the glycolytic pathway and adaptation to intranuclear parasitism within Enterocytozoonidae microsporidia.</title>
        <authorList>
            <person name="Wiredu Boakye D."/>
            <person name="Jaroenlak P."/>
            <person name="Prachumwat A."/>
            <person name="Williams T.A."/>
            <person name="Bateman K.S."/>
            <person name="Itsathitphaisarn O."/>
            <person name="Sritunyalucksana K."/>
            <person name="Paszkiewicz K.H."/>
            <person name="Moore K.A."/>
            <person name="Stentiford G.D."/>
            <person name="Williams B.A."/>
        </authorList>
    </citation>
    <scope>NUCLEOTIDE SEQUENCE [LARGE SCALE GENOMIC DNA]</scope>
    <source>
        <strain evidence="3 4">GB1</strain>
    </source>
</reference>
<keyword evidence="1" id="KW-0812">Transmembrane</keyword>
<dbReference type="AlphaFoldDB" id="A0A1Y1S7P9"/>
<keyword evidence="4" id="KW-1185">Reference proteome</keyword>
<dbReference type="Proteomes" id="UP000192639">
    <property type="component" value="Unassembled WGS sequence"/>
</dbReference>
<feature type="transmembrane region" description="Helical" evidence="1">
    <location>
        <begin position="243"/>
        <end position="264"/>
    </location>
</feature>
<sequence>MFFNTALICSILSVMAKDNLQKTFDDNSVKAEEKAIELSTGKYLLLKNATLEKGVTDAKAFVAEKVDKDAEELDMKTFNAKDDGFTTAAAMVGYLTRLTKVAAYMAKDAADQALHKEVVTEIAADAFTQTVPTEVASMMKDVFTNKVKEDDAKPKDNVKPAIEAGVKPLNAYVCLSKIKDAAKKDEFVVFVTYKSDNKEHKSKLMEVKFEKNEFTIKVLGAASGSGSGSSDKKEEGMSKGIKITLIVGGLLLLAAAIGIGIYFYMASQKKKLVDEENMAMSNAP</sequence>
<comment type="caution">
    <text evidence="3">The sequence shown here is derived from an EMBL/GenBank/DDBJ whole genome shotgun (WGS) entry which is preliminary data.</text>
</comment>
<evidence type="ECO:0000313" key="3">
    <source>
        <dbReference type="EMBL" id="ORD94488.1"/>
    </source>
</evidence>
<feature type="chain" id="PRO_5013390664" evidence="2">
    <location>
        <begin position="17"/>
        <end position="284"/>
    </location>
</feature>
<keyword evidence="2" id="KW-0732">Signal</keyword>
<gene>
    <name evidence="3" type="ORF">ECANGB1_637</name>
</gene>
<keyword evidence="1" id="KW-0472">Membrane</keyword>
<protein>
    <submittedName>
        <fullName evidence="3">Uncharacterized protein</fullName>
    </submittedName>
</protein>
<name>A0A1Y1S7P9_9MICR</name>
<evidence type="ECO:0000313" key="4">
    <source>
        <dbReference type="Proteomes" id="UP000192639"/>
    </source>
</evidence>
<proteinExistence type="predicted"/>
<evidence type="ECO:0000256" key="1">
    <source>
        <dbReference type="SAM" id="Phobius"/>
    </source>
</evidence>
<feature type="signal peptide" evidence="2">
    <location>
        <begin position="1"/>
        <end position="16"/>
    </location>
</feature>
<organism evidence="3 4">
    <name type="scientific">Enterospora canceri</name>
    <dbReference type="NCBI Taxonomy" id="1081671"/>
    <lineage>
        <taxon>Eukaryota</taxon>
        <taxon>Fungi</taxon>
        <taxon>Fungi incertae sedis</taxon>
        <taxon>Microsporidia</taxon>
        <taxon>Enterocytozoonidae</taxon>
        <taxon>Enterospora</taxon>
    </lineage>
</organism>
<evidence type="ECO:0000256" key="2">
    <source>
        <dbReference type="SAM" id="SignalP"/>
    </source>
</evidence>
<dbReference type="VEuPathDB" id="MicrosporidiaDB:ECANGB1_637"/>
<accession>A0A1Y1S7P9</accession>